<dbReference type="EMBL" id="JBHUCM010000053">
    <property type="protein sequence ID" value="MFD1545965.1"/>
    <property type="molecule type" value="Genomic_DNA"/>
</dbReference>
<dbReference type="RefSeq" id="WP_219537609.1">
    <property type="nucleotide sequence ID" value="NZ_JAHKRM010000039.1"/>
</dbReference>
<evidence type="ECO:0000313" key="3">
    <source>
        <dbReference type="Proteomes" id="UP001597097"/>
    </source>
</evidence>
<name>A0ABW4GTV5_9ACTN</name>
<organism evidence="2 3">
    <name type="scientific">Nonomuraea guangzhouensis</name>
    <dbReference type="NCBI Taxonomy" id="1291555"/>
    <lineage>
        <taxon>Bacteria</taxon>
        <taxon>Bacillati</taxon>
        <taxon>Actinomycetota</taxon>
        <taxon>Actinomycetes</taxon>
        <taxon>Streptosporangiales</taxon>
        <taxon>Streptosporangiaceae</taxon>
        <taxon>Nonomuraea</taxon>
    </lineage>
</organism>
<reference evidence="3" key="1">
    <citation type="journal article" date="2019" name="Int. J. Syst. Evol. Microbiol.">
        <title>The Global Catalogue of Microorganisms (GCM) 10K type strain sequencing project: providing services to taxonomists for standard genome sequencing and annotation.</title>
        <authorList>
            <consortium name="The Broad Institute Genomics Platform"/>
            <consortium name="The Broad Institute Genome Sequencing Center for Infectious Disease"/>
            <person name="Wu L."/>
            <person name="Ma J."/>
        </authorList>
    </citation>
    <scope>NUCLEOTIDE SEQUENCE [LARGE SCALE GENOMIC DNA]</scope>
    <source>
        <strain evidence="3">CGMCC 1.15399</strain>
    </source>
</reference>
<gene>
    <name evidence="2" type="ORF">ACFSJ0_53615</name>
</gene>
<evidence type="ECO:0000256" key="1">
    <source>
        <dbReference type="SAM" id="MobiDB-lite"/>
    </source>
</evidence>
<proteinExistence type="predicted"/>
<evidence type="ECO:0000313" key="2">
    <source>
        <dbReference type="EMBL" id="MFD1545965.1"/>
    </source>
</evidence>
<keyword evidence="3" id="KW-1185">Reference proteome</keyword>
<dbReference type="Proteomes" id="UP001597097">
    <property type="component" value="Unassembled WGS sequence"/>
</dbReference>
<comment type="caution">
    <text evidence="2">The sequence shown here is derived from an EMBL/GenBank/DDBJ whole genome shotgun (WGS) entry which is preliminary data.</text>
</comment>
<protein>
    <submittedName>
        <fullName evidence="2">Uncharacterized protein</fullName>
    </submittedName>
</protein>
<accession>A0ABW4GTV5</accession>
<feature type="region of interest" description="Disordered" evidence="1">
    <location>
        <begin position="1"/>
        <end position="23"/>
    </location>
</feature>
<sequence length="66" mass="7351">MRHSAAPRSTWPGHRHERRATPAVRLRAAERLTGQRRVEELQVLTAAGYEVAADSDHNIARLAPEG</sequence>